<proteinExistence type="predicted"/>
<evidence type="ECO:0000256" key="1">
    <source>
        <dbReference type="SAM" id="MobiDB-lite"/>
    </source>
</evidence>
<reference evidence="2" key="1">
    <citation type="submission" date="2022-05" db="EMBL/GenBank/DDBJ databases">
        <title>The Musa troglodytarum L. genome provides insights into the mechanism of non-climacteric behaviour and enrichment of carotenoids.</title>
        <authorList>
            <person name="Wang J."/>
        </authorList>
    </citation>
    <scope>NUCLEOTIDE SEQUENCE</scope>
    <source>
        <tissue evidence="2">Leaf</tissue>
    </source>
</reference>
<sequence>MNSVSFPSAPPALSRPPLISVPLPLPRRLLKASSLPSPRPRTKRPNRLRRETLIPKPRLPPPPAPLLPPPDEPRIVVYEEDVAVVERVVEELDVEEVVEGEAAVVVDPFAPAAAAAEFRFLPGELQRLALRFAVLLAVQTVVAVWFLGGERNGPSEQGMTEGKAGIEVREAMELDKKVLEIRAMAKKARETERRELAEDSGVKGEVGKKLGWLKKTAAKVILDENTFSLSLPASSKNMNEEMNGKKLNLKQKMGREKLNLKRKIGLEKSTNKAGNIPRGFNGSRSNDECRRGVSGGIEQIVEEAAHHPNPEDLRAHASELTQRSADIENYATSSSRGTVGRVSSGDHLHVSKFQKSKNYMEDTEDISFSGGTNSSSDIDEVFPKTQIWESSTEVTRRCSSETGKVNDDSRNNFPIENIESKSFVNKVKNSHLDAMNEPWWLKLPYVFAIFLRRGSDGNGLKGLYSLDMSSSSVKEKAPSYTIAFQDRGDATNFCYLVKTFFEDLGDVSADIVPLTVKELDQAVKSVNLKVIVVRKGQIHLYAGQPLVEVEAVIHDYKHLDSVLFSGFSPLFGAVEIMSSCSCLHFTSNSLVSKNKFISFWFPEKIPSAKFD</sequence>
<evidence type="ECO:0000313" key="3">
    <source>
        <dbReference type="Proteomes" id="UP001055439"/>
    </source>
</evidence>
<dbReference type="OrthoDB" id="1894577at2759"/>
<dbReference type="PANTHER" id="PTHR34962">
    <property type="entry name" value="EMBRYO DEFECTIVE 1703-RELATED"/>
    <property type="match status" value="1"/>
</dbReference>
<dbReference type="AlphaFoldDB" id="A0A9E7H7X2"/>
<keyword evidence="3" id="KW-1185">Reference proteome</keyword>
<dbReference type="PANTHER" id="PTHR34962:SF3">
    <property type="entry name" value="ABC SUBFAMILY C PROTEIN"/>
    <property type="match status" value="1"/>
</dbReference>
<name>A0A9E7H7X2_9LILI</name>
<gene>
    <name evidence="2" type="ORF">MUK42_17568</name>
</gene>
<dbReference type="EMBL" id="CP097510">
    <property type="protein sequence ID" value="URE28426.1"/>
    <property type="molecule type" value="Genomic_DNA"/>
</dbReference>
<protein>
    <submittedName>
        <fullName evidence="2">TspO/MBR family</fullName>
    </submittedName>
</protein>
<organism evidence="2 3">
    <name type="scientific">Musa troglodytarum</name>
    <name type="common">fe'i banana</name>
    <dbReference type="NCBI Taxonomy" id="320322"/>
    <lineage>
        <taxon>Eukaryota</taxon>
        <taxon>Viridiplantae</taxon>
        <taxon>Streptophyta</taxon>
        <taxon>Embryophyta</taxon>
        <taxon>Tracheophyta</taxon>
        <taxon>Spermatophyta</taxon>
        <taxon>Magnoliopsida</taxon>
        <taxon>Liliopsida</taxon>
        <taxon>Zingiberales</taxon>
        <taxon>Musaceae</taxon>
        <taxon>Musa</taxon>
    </lineage>
</organism>
<dbReference type="Proteomes" id="UP001055439">
    <property type="component" value="Chromosome 8"/>
</dbReference>
<evidence type="ECO:0000313" key="2">
    <source>
        <dbReference type="EMBL" id="URE28426.1"/>
    </source>
</evidence>
<feature type="region of interest" description="Disordered" evidence="1">
    <location>
        <begin position="270"/>
        <end position="291"/>
    </location>
</feature>
<feature type="region of interest" description="Disordered" evidence="1">
    <location>
        <begin position="1"/>
        <end position="71"/>
    </location>
</feature>
<feature type="compositionally biased region" description="Pro residues" evidence="1">
    <location>
        <begin position="57"/>
        <end position="70"/>
    </location>
</feature>
<accession>A0A9E7H7X2</accession>